<dbReference type="Gene3D" id="3.90.550.10">
    <property type="entry name" value="Spore Coat Polysaccharide Biosynthesis Protein SpsA, Chain A"/>
    <property type="match status" value="1"/>
</dbReference>
<evidence type="ECO:0000313" key="1">
    <source>
        <dbReference type="EMBL" id="HFM97613.1"/>
    </source>
</evidence>
<name>A0A7C3PDM4_9CYAN</name>
<dbReference type="EMBL" id="DSRU01000094">
    <property type="protein sequence ID" value="HFM97613.1"/>
    <property type="molecule type" value="Genomic_DNA"/>
</dbReference>
<organism evidence="1">
    <name type="scientific">Oscillatoriales cyanobacterium SpSt-418</name>
    <dbReference type="NCBI Taxonomy" id="2282169"/>
    <lineage>
        <taxon>Bacteria</taxon>
        <taxon>Bacillati</taxon>
        <taxon>Cyanobacteriota</taxon>
        <taxon>Cyanophyceae</taxon>
        <taxon>Oscillatoriophycideae</taxon>
        <taxon>Oscillatoriales</taxon>
    </lineage>
</organism>
<proteinExistence type="predicted"/>
<dbReference type="InterPro" id="IPR029044">
    <property type="entry name" value="Nucleotide-diphossugar_trans"/>
</dbReference>
<comment type="caution">
    <text evidence="1">The sequence shown here is derived from an EMBL/GenBank/DDBJ whole genome shotgun (WGS) entry which is preliminary data.</text>
</comment>
<protein>
    <submittedName>
        <fullName evidence="1">Uncharacterized protein</fullName>
    </submittedName>
</protein>
<sequence>MKLNDFYKFFYSKWEKSPEAVADGYSIIMQTPGDLPFFLKIALDVCAKQNSEHLVETIVVPDSQLKRGFTELVKTWSKDYSVSPVRVAKFQPLEMLLNRYHRNPFNNCWHQLIRGIEASRTNYCLLHDVDLFLLEPDLLKKHYESCVEKQVACMGVSEVWDPWFKENGVDHIVATWELMFDVNWAKSFEPWEHRAHYELALGELHSFDMMLWTQYQTQPNRITRHEKEWGFVHFNHVTSTYRRFQQHKAPYEDSYFRLLLMRLLINAYDPSDWAYDIPSLEYLCQGVTDPSHRVTYLQEETRLHYPEFRTKLQQLIESPILDDQQATTLSQGITAFDRVYGYAKNQFVPFGALISAA</sequence>
<gene>
    <name evidence="1" type="ORF">ENR64_07555</name>
</gene>
<accession>A0A7C3PDM4</accession>
<reference evidence="1" key="1">
    <citation type="journal article" date="2020" name="mSystems">
        <title>Genome- and Community-Level Interaction Insights into Carbon Utilization and Element Cycling Functions of Hydrothermarchaeota in Hydrothermal Sediment.</title>
        <authorList>
            <person name="Zhou Z."/>
            <person name="Liu Y."/>
            <person name="Xu W."/>
            <person name="Pan J."/>
            <person name="Luo Z.H."/>
            <person name="Li M."/>
        </authorList>
    </citation>
    <scope>NUCLEOTIDE SEQUENCE [LARGE SCALE GENOMIC DNA]</scope>
    <source>
        <strain evidence="1">SpSt-418</strain>
    </source>
</reference>
<dbReference type="SUPFAM" id="SSF53448">
    <property type="entry name" value="Nucleotide-diphospho-sugar transferases"/>
    <property type="match status" value="1"/>
</dbReference>
<dbReference type="AlphaFoldDB" id="A0A7C3PDM4"/>